<evidence type="ECO:0000313" key="3">
    <source>
        <dbReference type="Proteomes" id="UP000475214"/>
    </source>
</evidence>
<evidence type="ECO:0000313" key="2">
    <source>
        <dbReference type="EMBL" id="NEE01135.1"/>
    </source>
</evidence>
<name>A0A6L9S6P6_9ACTN</name>
<dbReference type="RefSeq" id="WP_163738192.1">
    <property type="nucleotide sequence ID" value="NZ_JAAGOA010000008.1"/>
</dbReference>
<keyword evidence="2" id="KW-0966">Cell projection</keyword>
<reference evidence="2 3" key="1">
    <citation type="submission" date="2020-02" db="EMBL/GenBank/DDBJ databases">
        <authorList>
            <person name="Li X.-J."/>
            <person name="Han X.-M."/>
        </authorList>
    </citation>
    <scope>NUCLEOTIDE SEQUENCE [LARGE SCALE GENOMIC DNA]</scope>
    <source>
        <strain evidence="2 3">CCTCC AB 2017055</strain>
    </source>
</reference>
<dbReference type="CDD" id="cd11614">
    <property type="entry name" value="SAF_CpaB_FlgA_like"/>
    <property type="match status" value="1"/>
</dbReference>
<keyword evidence="2" id="KW-0969">Cilium</keyword>
<evidence type="ECO:0000259" key="1">
    <source>
        <dbReference type="SMART" id="SM00858"/>
    </source>
</evidence>
<proteinExistence type="predicted"/>
<protein>
    <submittedName>
        <fullName evidence="2">Flagellar biosynthesis protein FlgA</fullName>
    </submittedName>
</protein>
<organism evidence="2 3">
    <name type="scientific">Phytoactinopolyspora halotolerans</name>
    <dbReference type="NCBI Taxonomy" id="1981512"/>
    <lineage>
        <taxon>Bacteria</taxon>
        <taxon>Bacillati</taxon>
        <taxon>Actinomycetota</taxon>
        <taxon>Actinomycetes</taxon>
        <taxon>Jiangellales</taxon>
        <taxon>Jiangellaceae</taxon>
        <taxon>Phytoactinopolyspora</taxon>
    </lineage>
</organism>
<keyword evidence="3" id="KW-1185">Reference proteome</keyword>
<dbReference type="Pfam" id="PF16976">
    <property type="entry name" value="RcpC"/>
    <property type="match status" value="1"/>
</dbReference>
<dbReference type="AlphaFoldDB" id="A0A6L9S6P6"/>
<dbReference type="Proteomes" id="UP000475214">
    <property type="component" value="Unassembled WGS sequence"/>
</dbReference>
<accession>A0A6L9S6P6</accession>
<dbReference type="InterPro" id="IPR031571">
    <property type="entry name" value="RcpC_dom"/>
</dbReference>
<gene>
    <name evidence="2" type="ORF">G1H10_13255</name>
</gene>
<feature type="domain" description="SAF" evidence="1">
    <location>
        <begin position="47"/>
        <end position="108"/>
    </location>
</feature>
<dbReference type="Pfam" id="PF08666">
    <property type="entry name" value="SAF"/>
    <property type="match status" value="1"/>
</dbReference>
<dbReference type="SMART" id="SM00858">
    <property type="entry name" value="SAF"/>
    <property type="match status" value="1"/>
</dbReference>
<dbReference type="EMBL" id="JAAGOA010000008">
    <property type="protein sequence ID" value="NEE01135.1"/>
    <property type="molecule type" value="Genomic_DNA"/>
</dbReference>
<dbReference type="InterPro" id="IPR013974">
    <property type="entry name" value="SAF"/>
</dbReference>
<sequence>MESGHLRLVQFARAIAWRRRLLAAGLAAGTVALAIEAISTSSAPPGAELHVAAHDLPGGTILASDDVTTVTVPPDAQPDGALNAEDISGRVLAGPVRAGEPITDVRVIGPSLLSGWDDELEAVPVRIADAGSAALLRPGDRINLLAVSPDGLQETRVVASAVPVLFVGGDTPADSVGGGALVTVAVTSDQAADLAHAGGTARLSFTIPDTSHR</sequence>
<keyword evidence="2" id="KW-0282">Flagellum</keyword>
<comment type="caution">
    <text evidence="2">The sequence shown here is derived from an EMBL/GenBank/DDBJ whole genome shotgun (WGS) entry which is preliminary data.</text>
</comment>